<protein>
    <submittedName>
        <fullName evidence="1">Uncharacterized protein</fullName>
    </submittedName>
</protein>
<dbReference type="AlphaFoldDB" id="A0AAV5MN18"/>
<reference evidence="1 2" key="1">
    <citation type="journal article" date="2021" name="Commun. Biol.">
        <title>The genome of Shorea leprosula (Dipterocarpaceae) highlights the ecological relevance of drought in aseasonal tropical rainforests.</title>
        <authorList>
            <person name="Ng K.K.S."/>
            <person name="Kobayashi M.J."/>
            <person name="Fawcett J.A."/>
            <person name="Hatakeyama M."/>
            <person name="Paape T."/>
            <person name="Ng C.H."/>
            <person name="Ang C.C."/>
            <person name="Tnah L.H."/>
            <person name="Lee C.T."/>
            <person name="Nishiyama T."/>
            <person name="Sese J."/>
            <person name="O'Brien M.J."/>
            <person name="Copetti D."/>
            <person name="Mohd Noor M.I."/>
            <person name="Ong R.C."/>
            <person name="Putra M."/>
            <person name="Sireger I.Z."/>
            <person name="Indrioko S."/>
            <person name="Kosugi Y."/>
            <person name="Izuno A."/>
            <person name="Isagi Y."/>
            <person name="Lee S.L."/>
            <person name="Shimizu K.K."/>
        </authorList>
    </citation>
    <scope>NUCLEOTIDE SEQUENCE [LARGE SCALE GENOMIC DNA]</scope>
    <source>
        <strain evidence="1">214</strain>
    </source>
</reference>
<evidence type="ECO:0000313" key="2">
    <source>
        <dbReference type="Proteomes" id="UP001054252"/>
    </source>
</evidence>
<keyword evidence="2" id="KW-1185">Reference proteome</keyword>
<evidence type="ECO:0000313" key="1">
    <source>
        <dbReference type="EMBL" id="GKV50897.1"/>
    </source>
</evidence>
<proteinExistence type="predicted"/>
<name>A0AAV5MN18_9ROSI</name>
<comment type="caution">
    <text evidence="1">The sequence shown here is derived from an EMBL/GenBank/DDBJ whole genome shotgun (WGS) entry which is preliminary data.</text>
</comment>
<sequence>MACSVDALGRSHVRQCLELVRPHVCQRLDPGCRCVHPCLEQGHSRAPMDVAPDCSCTLPRVLSVTLRHGPGIDASAGKAHCILSVPPCAYSLVCISVVIATPCHDTNTRISHARIHACACARGRAHACPRVRACTPRCCTACPLDAAHTSYVPMAAAPCHDAHDFDPQPRVP</sequence>
<dbReference type="Proteomes" id="UP001054252">
    <property type="component" value="Unassembled WGS sequence"/>
</dbReference>
<accession>A0AAV5MN18</accession>
<gene>
    <name evidence="1" type="ORF">SLEP1_g57578</name>
</gene>
<dbReference type="EMBL" id="BPVZ01000406">
    <property type="protein sequence ID" value="GKV50897.1"/>
    <property type="molecule type" value="Genomic_DNA"/>
</dbReference>
<organism evidence="1 2">
    <name type="scientific">Rubroshorea leprosula</name>
    <dbReference type="NCBI Taxonomy" id="152421"/>
    <lineage>
        <taxon>Eukaryota</taxon>
        <taxon>Viridiplantae</taxon>
        <taxon>Streptophyta</taxon>
        <taxon>Embryophyta</taxon>
        <taxon>Tracheophyta</taxon>
        <taxon>Spermatophyta</taxon>
        <taxon>Magnoliopsida</taxon>
        <taxon>eudicotyledons</taxon>
        <taxon>Gunneridae</taxon>
        <taxon>Pentapetalae</taxon>
        <taxon>rosids</taxon>
        <taxon>malvids</taxon>
        <taxon>Malvales</taxon>
        <taxon>Dipterocarpaceae</taxon>
        <taxon>Rubroshorea</taxon>
    </lineage>
</organism>